<evidence type="ECO:0000256" key="1">
    <source>
        <dbReference type="SAM" id="Phobius"/>
    </source>
</evidence>
<feature type="transmembrane region" description="Helical" evidence="1">
    <location>
        <begin position="70"/>
        <end position="93"/>
    </location>
</feature>
<evidence type="ECO:0000313" key="2">
    <source>
        <dbReference type="EMBL" id="MDR7092109.1"/>
    </source>
</evidence>
<dbReference type="RefSeq" id="WP_310076152.1">
    <property type="nucleotide sequence ID" value="NZ_JAVDVX010000011.1"/>
</dbReference>
<organism evidence="2 3">
    <name type="scientific">Cellvibrio fibrivorans</name>
    <dbReference type="NCBI Taxonomy" id="126350"/>
    <lineage>
        <taxon>Bacteria</taxon>
        <taxon>Pseudomonadati</taxon>
        <taxon>Pseudomonadota</taxon>
        <taxon>Gammaproteobacteria</taxon>
        <taxon>Cellvibrionales</taxon>
        <taxon>Cellvibrionaceae</taxon>
        <taxon>Cellvibrio</taxon>
    </lineage>
</organism>
<keyword evidence="1" id="KW-0472">Membrane</keyword>
<protein>
    <submittedName>
        <fullName evidence="2">Uncharacterized protein</fullName>
    </submittedName>
</protein>
<comment type="caution">
    <text evidence="2">The sequence shown here is derived from an EMBL/GenBank/DDBJ whole genome shotgun (WGS) entry which is preliminary data.</text>
</comment>
<keyword evidence="1" id="KW-1133">Transmembrane helix</keyword>
<name>A0ABU1V3R5_9GAMM</name>
<keyword evidence="3" id="KW-1185">Reference proteome</keyword>
<dbReference type="EMBL" id="JAVDVX010000011">
    <property type="protein sequence ID" value="MDR7092109.1"/>
    <property type="molecule type" value="Genomic_DNA"/>
</dbReference>
<reference evidence="2 3" key="1">
    <citation type="submission" date="2023-07" db="EMBL/GenBank/DDBJ databases">
        <title>Sorghum-associated microbial communities from plants grown in Nebraska, USA.</title>
        <authorList>
            <person name="Schachtman D."/>
        </authorList>
    </citation>
    <scope>NUCLEOTIDE SEQUENCE [LARGE SCALE GENOMIC DNA]</scope>
    <source>
        <strain evidence="2 3">BE190</strain>
    </source>
</reference>
<feature type="transmembrane region" description="Helical" evidence="1">
    <location>
        <begin position="41"/>
        <end position="64"/>
    </location>
</feature>
<accession>A0ABU1V3R5</accession>
<evidence type="ECO:0000313" key="3">
    <source>
        <dbReference type="Proteomes" id="UP001253595"/>
    </source>
</evidence>
<keyword evidence="1" id="KW-0812">Transmembrane</keyword>
<gene>
    <name evidence="2" type="ORF">J2X05_004150</name>
</gene>
<sequence>MKEYIRLIERLHPDSDVLSINEKYKILAGVLAETKRLRITVGIFAFITGAVIAGLAFTVLKVSLQEPLVYIVKGSIASALAFLSYFVSQRIILEKHLMKRYTKF</sequence>
<proteinExistence type="predicted"/>
<dbReference type="Proteomes" id="UP001253595">
    <property type="component" value="Unassembled WGS sequence"/>
</dbReference>